<evidence type="ECO:0000313" key="3">
    <source>
        <dbReference type="Proteomes" id="UP000465266"/>
    </source>
</evidence>
<name>A0ABQ1AFG6_9EURO</name>
<feature type="region of interest" description="Disordered" evidence="1">
    <location>
        <begin position="98"/>
        <end position="218"/>
    </location>
</feature>
<feature type="region of interest" description="Disordered" evidence="1">
    <location>
        <begin position="244"/>
        <end position="283"/>
    </location>
</feature>
<keyword evidence="3" id="KW-1185">Reference proteome</keyword>
<comment type="caution">
    <text evidence="2">The sequence shown here is derived from an EMBL/GenBank/DDBJ whole genome shotgun (WGS) entry which is preliminary data.</text>
</comment>
<feature type="compositionally biased region" description="Polar residues" evidence="1">
    <location>
        <begin position="106"/>
        <end position="118"/>
    </location>
</feature>
<sequence>MGRSFVNSVQTGAERFRIAYRQRNSSIRKAKDEPYTLEPVVIVLGMAAAHSAASTWARRPDGIRNWICIFSPFDFFCFSANSCRPVLQQGGLRVVNGGEPVKDWPTTDNEPVATSTPAKSDVPPITGSSPVTSEAPASASSTVRRTTRSTHWDTPASGSPSAPDTRSRRTAGQKSLAKETFSKESMVPGKSSLSLDPSDPFVSKDVTSPATVAPQVDPGEIRALLRRSGFFRADECGVVSYLHRPTLSAPSSGPPASHQHGTSSSPATGRTSSSPAPTRGRQP</sequence>
<feature type="compositionally biased region" description="Low complexity" evidence="1">
    <location>
        <begin position="261"/>
        <end position="283"/>
    </location>
</feature>
<dbReference type="EMBL" id="BLKG01000016">
    <property type="protein sequence ID" value="GFF78681.1"/>
    <property type="molecule type" value="Genomic_DNA"/>
</dbReference>
<dbReference type="Proteomes" id="UP000465266">
    <property type="component" value="Unassembled WGS sequence"/>
</dbReference>
<proteinExistence type="predicted"/>
<accession>A0ABQ1AFG6</accession>
<organism evidence="2 3">
    <name type="scientific">Aspergillus udagawae</name>
    <dbReference type="NCBI Taxonomy" id="91492"/>
    <lineage>
        <taxon>Eukaryota</taxon>
        <taxon>Fungi</taxon>
        <taxon>Dikarya</taxon>
        <taxon>Ascomycota</taxon>
        <taxon>Pezizomycotina</taxon>
        <taxon>Eurotiomycetes</taxon>
        <taxon>Eurotiomycetidae</taxon>
        <taxon>Eurotiales</taxon>
        <taxon>Aspergillaceae</taxon>
        <taxon>Aspergillus</taxon>
        <taxon>Aspergillus subgen. Fumigati</taxon>
    </lineage>
</organism>
<feature type="compositionally biased region" description="Low complexity" evidence="1">
    <location>
        <begin position="135"/>
        <end position="144"/>
    </location>
</feature>
<evidence type="ECO:0000256" key="1">
    <source>
        <dbReference type="SAM" id="MobiDB-lite"/>
    </source>
</evidence>
<gene>
    <name evidence="2" type="ORF">IFM53868_02406</name>
</gene>
<reference evidence="2 3" key="1">
    <citation type="submission" date="2020-01" db="EMBL/GenBank/DDBJ databases">
        <title>Draft genome sequence of Aspergillus udagawae IFM 53868.</title>
        <authorList>
            <person name="Takahashi H."/>
            <person name="Yaguchi T."/>
        </authorList>
    </citation>
    <scope>NUCLEOTIDE SEQUENCE [LARGE SCALE GENOMIC DNA]</scope>
    <source>
        <strain evidence="2 3">IFM 53868</strain>
    </source>
</reference>
<evidence type="ECO:0000313" key="2">
    <source>
        <dbReference type="EMBL" id="GFF78681.1"/>
    </source>
</evidence>
<protein>
    <submittedName>
        <fullName evidence="2">Uncharacterized protein</fullName>
    </submittedName>
</protein>